<dbReference type="PANTHER" id="PTHR46796:SF6">
    <property type="entry name" value="ARAC SUBFAMILY"/>
    <property type="match status" value="1"/>
</dbReference>
<dbReference type="Pfam" id="PF12833">
    <property type="entry name" value="HTH_18"/>
    <property type="match status" value="1"/>
</dbReference>
<dbReference type="Gene3D" id="1.10.10.60">
    <property type="entry name" value="Homeodomain-like"/>
    <property type="match status" value="1"/>
</dbReference>
<feature type="domain" description="HTH araC/xylS-type" evidence="4">
    <location>
        <begin position="217"/>
        <end position="318"/>
    </location>
</feature>
<dbReference type="EMBL" id="CP108482">
    <property type="protein sequence ID" value="WUS55187.1"/>
    <property type="molecule type" value="Genomic_DNA"/>
</dbReference>
<dbReference type="Pfam" id="PF14525">
    <property type="entry name" value="AraC_binding_2"/>
    <property type="match status" value="1"/>
</dbReference>
<protein>
    <submittedName>
        <fullName evidence="5">Helix-turn-helix domain-containing protein</fullName>
    </submittedName>
</protein>
<keyword evidence="1" id="KW-0805">Transcription regulation</keyword>
<dbReference type="InterPro" id="IPR009057">
    <property type="entry name" value="Homeodomain-like_sf"/>
</dbReference>
<accession>A0ABZ1W2Y6</accession>
<dbReference type="PRINTS" id="PR00032">
    <property type="entry name" value="HTHARAC"/>
</dbReference>
<proteinExistence type="predicted"/>
<dbReference type="RefSeq" id="WP_329500218.1">
    <property type="nucleotide sequence ID" value="NZ_CP108460.1"/>
</dbReference>
<dbReference type="InterPro" id="IPR050204">
    <property type="entry name" value="AraC_XylS_family_regulators"/>
</dbReference>
<dbReference type="InterPro" id="IPR020449">
    <property type="entry name" value="Tscrpt_reg_AraC-type_HTH"/>
</dbReference>
<evidence type="ECO:0000256" key="2">
    <source>
        <dbReference type="ARBA" id="ARBA00023125"/>
    </source>
</evidence>
<dbReference type="SUPFAM" id="SSF46689">
    <property type="entry name" value="Homeodomain-like"/>
    <property type="match status" value="1"/>
</dbReference>
<evidence type="ECO:0000313" key="5">
    <source>
        <dbReference type="EMBL" id="WUS55187.1"/>
    </source>
</evidence>
<evidence type="ECO:0000256" key="3">
    <source>
        <dbReference type="ARBA" id="ARBA00023163"/>
    </source>
</evidence>
<evidence type="ECO:0000259" key="4">
    <source>
        <dbReference type="PROSITE" id="PS01124"/>
    </source>
</evidence>
<keyword evidence="2" id="KW-0238">DNA-binding</keyword>
<dbReference type="Proteomes" id="UP001432014">
    <property type="component" value="Chromosome"/>
</dbReference>
<organism evidence="5 6">
    <name type="scientific">Kitasatospora herbaricolor</name>
    <dbReference type="NCBI Taxonomy" id="68217"/>
    <lineage>
        <taxon>Bacteria</taxon>
        <taxon>Bacillati</taxon>
        <taxon>Actinomycetota</taxon>
        <taxon>Actinomycetes</taxon>
        <taxon>Kitasatosporales</taxon>
        <taxon>Streptomycetaceae</taxon>
        <taxon>Kitasatospora</taxon>
    </lineage>
</organism>
<dbReference type="PANTHER" id="PTHR46796">
    <property type="entry name" value="HTH-TYPE TRANSCRIPTIONAL ACTIVATOR RHAS-RELATED"/>
    <property type="match status" value="1"/>
</dbReference>
<name>A0ABZ1W2Y6_9ACTN</name>
<reference evidence="5 6" key="1">
    <citation type="submission" date="2022-10" db="EMBL/GenBank/DDBJ databases">
        <title>The complete genomes of actinobacterial strains from the NBC collection.</title>
        <authorList>
            <person name="Joergensen T.S."/>
            <person name="Alvarez Arevalo M."/>
            <person name="Sterndorff E.B."/>
            <person name="Faurdal D."/>
            <person name="Vuksanovic O."/>
            <person name="Mourched A.-S."/>
            <person name="Charusanti P."/>
            <person name="Shaw S."/>
            <person name="Blin K."/>
            <person name="Weber T."/>
        </authorList>
    </citation>
    <scope>NUCLEOTIDE SEQUENCE [LARGE SCALE GENOMIC DNA]</scope>
    <source>
        <strain evidence="5 6">NBC_01247</strain>
    </source>
</reference>
<dbReference type="PROSITE" id="PS01124">
    <property type="entry name" value="HTH_ARAC_FAMILY_2"/>
    <property type="match status" value="1"/>
</dbReference>
<dbReference type="InterPro" id="IPR018060">
    <property type="entry name" value="HTH_AraC"/>
</dbReference>
<keyword evidence="6" id="KW-1185">Reference proteome</keyword>
<sequence>MGWTSASSADVAPADGFEWFRERVSNDLMPVAVSPERAAGFRAEITNVELGPVRVTHFAFSPARGRRTSAHVRRGDPGEYQLALIAAGTFWTCQSGNESIVSGGLVLTDTSRPMENVSADEGGRARAVMLHIPRAVLPLRPDRVDRLLARCIPATEGTGAILAGFLANLLDHGHGCRPEELSRLGSITLDLATACIAQQLGTPAEAPAEARAQLMLQRIHGFIDDNLGDPGLTPRAIADHHRISLRGLYALFEDQPSSVASTIRRRRLERCHVELTRRAPGTRPIQEIATHWGFASATAFSRAFREEYGITPTEHRERHQR</sequence>
<dbReference type="InterPro" id="IPR035418">
    <property type="entry name" value="AraC-bd_2"/>
</dbReference>
<keyword evidence="3" id="KW-0804">Transcription</keyword>
<evidence type="ECO:0000313" key="6">
    <source>
        <dbReference type="Proteomes" id="UP001432014"/>
    </source>
</evidence>
<dbReference type="SMART" id="SM00342">
    <property type="entry name" value="HTH_ARAC"/>
    <property type="match status" value="1"/>
</dbReference>
<evidence type="ECO:0000256" key="1">
    <source>
        <dbReference type="ARBA" id="ARBA00023015"/>
    </source>
</evidence>
<gene>
    <name evidence="5" type="ORF">OG469_06465</name>
</gene>